<name>A0A498JL06_MALDO</name>
<dbReference type="InterPro" id="IPR001841">
    <property type="entry name" value="Znf_RING"/>
</dbReference>
<dbReference type="SUPFAM" id="SSF57850">
    <property type="entry name" value="RING/U-box"/>
    <property type="match status" value="1"/>
</dbReference>
<keyword evidence="8 14" id="KW-0863">Zinc-finger</keyword>
<dbReference type="GO" id="GO:0061630">
    <property type="term" value="F:ubiquitin protein ligase activity"/>
    <property type="evidence" value="ECO:0007669"/>
    <property type="project" value="UniProtKB-EC"/>
</dbReference>
<evidence type="ECO:0000256" key="11">
    <source>
        <dbReference type="ARBA" id="ARBA00022989"/>
    </source>
</evidence>
<dbReference type="Pfam" id="PF13639">
    <property type="entry name" value="zf-RING_2"/>
    <property type="match status" value="1"/>
</dbReference>
<evidence type="ECO:0000256" key="7">
    <source>
        <dbReference type="ARBA" id="ARBA00022723"/>
    </source>
</evidence>
<feature type="transmembrane region" description="Helical" evidence="15">
    <location>
        <begin position="48"/>
        <end position="67"/>
    </location>
</feature>
<evidence type="ECO:0000259" key="16">
    <source>
        <dbReference type="PROSITE" id="PS50089"/>
    </source>
</evidence>
<evidence type="ECO:0000256" key="15">
    <source>
        <dbReference type="SAM" id="Phobius"/>
    </source>
</evidence>
<dbReference type="GO" id="GO:0016020">
    <property type="term" value="C:membrane"/>
    <property type="evidence" value="ECO:0007669"/>
    <property type="project" value="UniProtKB-SubCell"/>
</dbReference>
<dbReference type="InterPro" id="IPR046948">
    <property type="entry name" value="ATL20-22-like"/>
</dbReference>
<dbReference type="PANTHER" id="PTHR46279:SF31">
    <property type="entry name" value="RING-H2 FINGER PROTEIN ATL20-LIKE ISOFORM X1"/>
    <property type="match status" value="1"/>
</dbReference>
<feature type="domain" description="RING-type" evidence="16">
    <location>
        <begin position="125"/>
        <end position="163"/>
    </location>
</feature>
<comment type="similarity">
    <text evidence="13">Belongs to the RING-type zinc finger family. ATL subfamily.</text>
</comment>
<keyword evidence="12 15" id="KW-0472">Membrane</keyword>
<dbReference type="EMBL" id="RDQH01000332">
    <property type="protein sequence ID" value="RXH95736.1"/>
    <property type="molecule type" value="Genomic_DNA"/>
</dbReference>
<organism evidence="17 18">
    <name type="scientific">Malus domestica</name>
    <name type="common">Apple</name>
    <name type="synonym">Pyrus malus</name>
    <dbReference type="NCBI Taxonomy" id="3750"/>
    <lineage>
        <taxon>Eukaryota</taxon>
        <taxon>Viridiplantae</taxon>
        <taxon>Streptophyta</taxon>
        <taxon>Embryophyta</taxon>
        <taxon>Tracheophyta</taxon>
        <taxon>Spermatophyta</taxon>
        <taxon>Magnoliopsida</taxon>
        <taxon>eudicotyledons</taxon>
        <taxon>Gunneridae</taxon>
        <taxon>Pentapetalae</taxon>
        <taxon>rosids</taxon>
        <taxon>fabids</taxon>
        <taxon>Rosales</taxon>
        <taxon>Rosaceae</taxon>
        <taxon>Amygdaloideae</taxon>
        <taxon>Maleae</taxon>
        <taxon>Malus</taxon>
    </lineage>
</organism>
<keyword evidence="10" id="KW-0862">Zinc</keyword>
<evidence type="ECO:0000313" key="17">
    <source>
        <dbReference type="EMBL" id="RXH95736.1"/>
    </source>
</evidence>
<evidence type="ECO:0000256" key="6">
    <source>
        <dbReference type="ARBA" id="ARBA00022692"/>
    </source>
</evidence>
<protein>
    <recommendedName>
        <fullName evidence="4">RING-type E3 ubiquitin transferase</fullName>
        <ecNumber evidence="4">2.3.2.27</ecNumber>
    </recommendedName>
</protein>
<evidence type="ECO:0000256" key="4">
    <source>
        <dbReference type="ARBA" id="ARBA00012483"/>
    </source>
</evidence>
<proteinExistence type="inferred from homology"/>
<gene>
    <name evidence="17" type="ORF">DVH24_008236</name>
</gene>
<comment type="pathway">
    <text evidence="3">Protein modification; protein ubiquitination.</text>
</comment>
<evidence type="ECO:0000256" key="12">
    <source>
        <dbReference type="ARBA" id="ARBA00023136"/>
    </source>
</evidence>
<dbReference type="Proteomes" id="UP000290289">
    <property type="component" value="Chromosome 6"/>
</dbReference>
<dbReference type="Gene3D" id="3.30.40.10">
    <property type="entry name" value="Zinc/RING finger domain, C3HC4 (zinc finger)"/>
    <property type="match status" value="1"/>
</dbReference>
<dbReference type="AlphaFoldDB" id="A0A498JL06"/>
<evidence type="ECO:0000256" key="8">
    <source>
        <dbReference type="ARBA" id="ARBA00022771"/>
    </source>
</evidence>
<dbReference type="CDD" id="cd16461">
    <property type="entry name" value="RING-H2_EL5-like"/>
    <property type="match status" value="1"/>
</dbReference>
<evidence type="ECO:0000256" key="3">
    <source>
        <dbReference type="ARBA" id="ARBA00004906"/>
    </source>
</evidence>
<keyword evidence="11 15" id="KW-1133">Transmembrane helix</keyword>
<comment type="caution">
    <text evidence="17">The sequence shown here is derived from an EMBL/GenBank/DDBJ whole genome shotgun (WGS) entry which is preliminary data.</text>
</comment>
<evidence type="ECO:0000256" key="2">
    <source>
        <dbReference type="ARBA" id="ARBA00004167"/>
    </source>
</evidence>
<dbReference type="PROSITE" id="PS50089">
    <property type="entry name" value="ZF_RING_2"/>
    <property type="match status" value="1"/>
</dbReference>
<dbReference type="GO" id="GO:0008270">
    <property type="term" value="F:zinc ion binding"/>
    <property type="evidence" value="ECO:0007669"/>
    <property type="project" value="UniProtKB-KW"/>
</dbReference>
<evidence type="ECO:0000256" key="1">
    <source>
        <dbReference type="ARBA" id="ARBA00000900"/>
    </source>
</evidence>
<dbReference type="InterPro" id="IPR013083">
    <property type="entry name" value="Znf_RING/FYVE/PHD"/>
</dbReference>
<evidence type="ECO:0000256" key="10">
    <source>
        <dbReference type="ARBA" id="ARBA00022833"/>
    </source>
</evidence>
<evidence type="ECO:0000256" key="9">
    <source>
        <dbReference type="ARBA" id="ARBA00022786"/>
    </source>
</evidence>
<evidence type="ECO:0000313" key="18">
    <source>
        <dbReference type="Proteomes" id="UP000290289"/>
    </source>
</evidence>
<evidence type="ECO:0000256" key="13">
    <source>
        <dbReference type="ARBA" id="ARBA00024209"/>
    </source>
</evidence>
<comment type="catalytic activity">
    <reaction evidence="1">
        <text>S-ubiquitinyl-[E2 ubiquitin-conjugating enzyme]-L-cysteine + [acceptor protein]-L-lysine = [E2 ubiquitin-conjugating enzyme]-L-cysteine + N(6)-ubiquitinyl-[acceptor protein]-L-lysine.</text>
        <dbReference type="EC" id="2.3.2.27"/>
    </reaction>
</comment>
<evidence type="ECO:0000256" key="5">
    <source>
        <dbReference type="ARBA" id="ARBA00022679"/>
    </source>
</evidence>
<comment type="subcellular location">
    <subcellularLocation>
        <location evidence="2">Membrane</location>
        <topology evidence="2">Single-pass membrane protein</topology>
    </subcellularLocation>
</comment>
<keyword evidence="7" id="KW-0479">Metal-binding</keyword>
<dbReference type="PANTHER" id="PTHR46279">
    <property type="entry name" value="RING/U-BOX SUPERFAMILY PROTEIN"/>
    <property type="match status" value="1"/>
</dbReference>
<keyword evidence="18" id="KW-1185">Reference proteome</keyword>
<dbReference type="EC" id="2.3.2.27" evidence="4"/>
<reference evidence="17 18" key="1">
    <citation type="submission" date="2018-10" db="EMBL/GenBank/DDBJ databases">
        <title>A high-quality apple genome assembly.</title>
        <authorList>
            <person name="Hu J."/>
        </authorList>
    </citation>
    <scope>NUCLEOTIDE SEQUENCE [LARGE SCALE GENOMIC DNA]</scope>
    <source>
        <strain evidence="18">cv. HFTH1</strain>
        <tissue evidence="17">Young leaf</tissue>
    </source>
</reference>
<sequence>MGTWYRIDMERVRMPVCGLKNHKNLETRFFGSPKYVRVTSGPSHDVRYGTMMAMGIPLLLSTVWMLFKSIQKIRPNTEVSTIPSRRVSTVIAGFDSHTIETYPKTQLGKIWELPLPNDNTFPICLCENESQETLRTVPECNHYFHAKCIDEWLRRNATCPVCRNQQESTKRHVVIEI</sequence>
<evidence type="ECO:0000256" key="14">
    <source>
        <dbReference type="PROSITE-ProRule" id="PRU00175"/>
    </source>
</evidence>
<keyword evidence="5" id="KW-0808">Transferase</keyword>
<accession>A0A498JL06</accession>
<dbReference type="SMART" id="SM00184">
    <property type="entry name" value="RING"/>
    <property type="match status" value="1"/>
</dbReference>
<keyword evidence="6 15" id="KW-0812">Transmembrane</keyword>
<keyword evidence="9" id="KW-0833">Ubl conjugation pathway</keyword>